<accession>A0A6A2Y556</accession>
<evidence type="ECO:0000313" key="2">
    <source>
        <dbReference type="EMBL" id="KAE8676135.1"/>
    </source>
</evidence>
<protein>
    <submittedName>
        <fullName evidence="2">F-box/kelch-repeat protein</fullName>
    </submittedName>
</protein>
<dbReference type="PANTHER" id="PTHR34950:SF8">
    <property type="entry name" value="TPX2 C-TERMINAL DOMAIN-CONTAINING PROTEIN"/>
    <property type="match status" value="1"/>
</dbReference>
<dbReference type="Proteomes" id="UP000436088">
    <property type="component" value="Unassembled WGS sequence"/>
</dbReference>
<feature type="region of interest" description="Disordered" evidence="1">
    <location>
        <begin position="20"/>
        <end position="41"/>
    </location>
</feature>
<dbReference type="EMBL" id="VEPZ02001387">
    <property type="protein sequence ID" value="KAE8676135.1"/>
    <property type="molecule type" value="Genomic_DNA"/>
</dbReference>
<organism evidence="2 3">
    <name type="scientific">Hibiscus syriacus</name>
    <name type="common">Rose of Sharon</name>
    <dbReference type="NCBI Taxonomy" id="106335"/>
    <lineage>
        <taxon>Eukaryota</taxon>
        <taxon>Viridiplantae</taxon>
        <taxon>Streptophyta</taxon>
        <taxon>Embryophyta</taxon>
        <taxon>Tracheophyta</taxon>
        <taxon>Spermatophyta</taxon>
        <taxon>Magnoliopsida</taxon>
        <taxon>eudicotyledons</taxon>
        <taxon>Gunneridae</taxon>
        <taxon>Pentapetalae</taxon>
        <taxon>rosids</taxon>
        <taxon>malvids</taxon>
        <taxon>Malvales</taxon>
        <taxon>Malvaceae</taxon>
        <taxon>Malvoideae</taxon>
        <taxon>Hibiscus</taxon>
    </lineage>
</organism>
<evidence type="ECO:0000313" key="3">
    <source>
        <dbReference type="Proteomes" id="UP000436088"/>
    </source>
</evidence>
<dbReference type="AlphaFoldDB" id="A0A6A2Y556"/>
<comment type="caution">
    <text evidence="2">The sequence shown here is derived from an EMBL/GenBank/DDBJ whole genome shotgun (WGS) entry which is preliminary data.</text>
</comment>
<proteinExistence type="predicted"/>
<name>A0A6A2Y556_HIBSY</name>
<dbReference type="PANTHER" id="PTHR34950">
    <property type="entry name" value="OS04G0457400 PROTEIN"/>
    <property type="match status" value="1"/>
</dbReference>
<evidence type="ECO:0000256" key="1">
    <source>
        <dbReference type="SAM" id="MobiDB-lite"/>
    </source>
</evidence>
<keyword evidence="3" id="KW-1185">Reference proteome</keyword>
<reference evidence="2" key="1">
    <citation type="submission" date="2019-09" db="EMBL/GenBank/DDBJ databases">
        <title>Draft genome information of white flower Hibiscus syriacus.</title>
        <authorList>
            <person name="Kim Y.-M."/>
        </authorList>
    </citation>
    <scope>NUCLEOTIDE SEQUENCE [LARGE SCALE GENOMIC DNA]</scope>
    <source>
        <strain evidence="2">YM2019G1</strain>
    </source>
</reference>
<sequence>MATPGHQLAEVYVMQKLHKEKMKREEEEEEEEAKAKAKTEDVGFAVKESSGCFPSIFNKVHPGQASTLDHVINEEKDHDKNKAG</sequence>
<gene>
    <name evidence="2" type="ORF">F3Y22_tig00111621pilonHSYRG00042</name>
</gene>